<accession>A0A381R9M0</accession>
<proteinExistence type="predicted"/>
<dbReference type="PANTHER" id="PTHR43000">
    <property type="entry name" value="DTDP-D-GLUCOSE 4,6-DEHYDRATASE-RELATED"/>
    <property type="match status" value="1"/>
</dbReference>
<dbReference type="AlphaFoldDB" id="A0A381R9M0"/>
<name>A0A381R9M0_9ZZZZ</name>
<gene>
    <name evidence="2" type="ORF">METZ01_LOCUS39401</name>
</gene>
<dbReference type="SUPFAM" id="SSF51735">
    <property type="entry name" value="NAD(P)-binding Rossmann-fold domains"/>
    <property type="match status" value="1"/>
</dbReference>
<dbReference type="Gene3D" id="3.90.25.10">
    <property type="entry name" value="UDP-galactose 4-epimerase, domain 1"/>
    <property type="match status" value="1"/>
</dbReference>
<protein>
    <recommendedName>
        <fullName evidence="1">NAD(P)-binding domain-containing protein</fullName>
    </recommendedName>
</protein>
<dbReference type="InterPro" id="IPR016040">
    <property type="entry name" value="NAD(P)-bd_dom"/>
</dbReference>
<sequence length="329" mass="37237">MNNEAWHRRRVFVTGCTGLLGAWLTDWLDQQQADVVGLVRDSVPMSNFDRLNLDKRVTTVRGEIEDYALLQRILNEYEIEVVFHLAAQAIVGVANTHALSTFTTNIEGTWNLLEAVRNTPKVAAVVIASSDKAYGEQADLPYREDAPLVGRHPYDVSKSCVDLIAQSYWHSYGVPVAITRCGNFYGGGDLNFNRIVPGTIRSLLDGKQPIIRSDGTLKRDYFYIQDGVLAYVRLAEKLLAGELRGEAFNFSNEQPITVLEIAQLISKLMEREDLKPLIKNQATNEIPHQYLSAERARQTLGWSARYSLEEGLRETISWYRSWLTDLDQK</sequence>
<feature type="domain" description="NAD(P)-binding" evidence="1">
    <location>
        <begin position="12"/>
        <end position="315"/>
    </location>
</feature>
<dbReference type="InterPro" id="IPR036291">
    <property type="entry name" value="NAD(P)-bd_dom_sf"/>
</dbReference>
<evidence type="ECO:0000313" key="2">
    <source>
        <dbReference type="EMBL" id="SUZ86547.1"/>
    </source>
</evidence>
<dbReference type="EMBL" id="UINC01001687">
    <property type="protein sequence ID" value="SUZ86547.1"/>
    <property type="molecule type" value="Genomic_DNA"/>
</dbReference>
<organism evidence="2">
    <name type="scientific">marine metagenome</name>
    <dbReference type="NCBI Taxonomy" id="408172"/>
    <lineage>
        <taxon>unclassified sequences</taxon>
        <taxon>metagenomes</taxon>
        <taxon>ecological metagenomes</taxon>
    </lineage>
</organism>
<reference evidence="2" key="1">
    <citation type="submission" date="2018-05" db="EMBL/GenBank/DDBJ databases">
        <authorList>
            <person name="Lanie J.A."/>
            <person name="Ng W.-L."/>
            <person name="Kazmierczak K.M."/>
            <person name="Andrzejewski T.M."/>
            <person name="Davidsen T.M."/>
            <person name="Wayne K.J."/>
            <person name="Tettelin H."/>
            <person name="Glass J.I."/>
            <person name="Rusch D."/>
            <person name="Podicherti R."/>
            <person name="Tsui H.-C.T."/>
            <person name="Winkler M.E."/>
        </authorList>
    </citation>
    <scope>NUCLEOTIDE SEQUENCE</scope>
</reference>
<evidence type="ECO:0000259" key="1">
    <source>
        <dbReference type="Pfam" id="PF16363"/>
    </source>
</evidence>
<dbReference type="Pfam" id="PF16363">
    <property type="entry name" value="GDP_Man_Dehyd"/>
    <property type="match status" value="1"/>
</dbReference>
<dbReference type="Gene3D" id="3.40.50.720">
    <property type="entry name" value="NAD(P)-binding Rossmann-like Domain"/>
    <property type="match status" value="1"/>
</dbReference>